<keyword evidence="7" id="KW-1185">Reference proteome</keyword>
<feature type="DNA-binding region" description="H-T-H motif" evidence="4">
    <location>
        <begin position="39"/>
        <end position="58"/>
    </location>
</feature>
<evidence type="ECO:0000256" key="2">
    <source>
        <dbReference type="ARBA" id="ARBA00023125"/>
    </source>
</evidence>
<evidence type="ECO:0000259" key="5">
    <source>
        <dbReference type="PROSITE" id="PS50977"/>
    </source>
</evidence>
<dbReference type="InterPro" id="IPR009057">
    <property type="entry name" value="Homeodomain-like_sf"/>
</dbReference>
<dbReference type="RefSeq" id="WP_099615234.1">
    <property type="nucleotide sequence ID" value="NZ_KZ319373.1"/>
</dbReference>
<evidence type="ECO:0000256" key="1">
    <source>
        <dbReference type="ARBA" id="ARBA00023015"/>
    </source>
</evidence>
<name>A0A2G1UIJ8_9GAMM</name>
<sequence>MEAQSTGARRGPKPKPDVRDNLLRAGVELFHARGYTATGIKDIVAAAHVPKGSFYNYFDNKETFGTEVIDFFFERRLPKIQALLSNPDAPPLERLRHYFELRIDGSRASGYVRGCLLGNFSLEVADQSPLMRERLAVHFRTWSQLLETCIEEARRTGALTTPLPPSVLARFILNSWEGALLRMRAEKSDRPLNEFMTVVFGTVLV</sequence>
<dbReference type="Pfam" id="PF16925">
    <property type="entry name" value="TetR_C_13"/>
    <property type="match status" value="1"/>
</dbReference>
<protein>
    <submittedName>
        <fullName evidence="6">TetR family transcriptional regulator</fullName>
    </submittedName>
</protein>
<dbReference type="Proteomes" id="UP000231409">
    <property type="component" value="Unassembled WGS sequence"/>
</dbReference>
<dbReference type="InterPro" id="IPR001647">
    <property type="entry name" value="HTH_TetR"/>
</dbReference>
<dbReference type="GO" id="GO:0003677">
    <property type="term" value="F:DNA binding"/>
    <property type="evidence" value="ECO:0007669"/>
    <property type="project" value="UniProtKB-UniRule"/>
</dbReference>
<keyword evidence="1" id="KW-0805">Transcription regulation</keyword>
<evidence type="ECO:0000256" key="3">
    <source>
        <dbReference type="ARBA" id="ARBA00023163"/>
    </source>
</evidence>
<dbReference type="SUPFAM" id="SSF46689">
    <property type="entry name" value="Homeodomain-like"/>
    <property type="match status" value="1"/>
</dbReference>
<dbReference type="SUPFAM" id="SSF48498">
    <property type="entry name" value="Tetracyclin repressor-like, C-terminal domain"/>
    <property type="match status" value="1"/>
</dbReference>
<organism evidence="6 7">
    <name type="scientific">Marinobacter profundi</name>
    <dbReference type="NCBI Taxonomy" id="2666256"/>
    <lineage>
        <taxon>Bacteria</taxon>
        <taxon>Pseudomonadati</taxon>
        <taxon>Pseudomonadota</taxon>
        <taxon>Gammaproteobacteria</taxon>
        <taxon>Pseudomonadales</taxon>
        <taxon>Marinobacteraceae</taxon>
        <taxon>Marinobacter</taxon>
    </lineage>
</organism>
<dbReference type="PROSITE" id="PS50977">
    <property type="entry name" value="HTH_TETR_2"/>
    <property type="match status" value="1"/>
</dbReference>
<keyword evidence="3" id="KW-0804">Transcription</keyword>
<dbReference type="InterPro" id="IPR036271">
    <property type="entry name" value="Tet_transcr_reg_TetR-rel_C_sf"/>
</dbReference>
<proteinExistence type="predicted"/>
<evidence type="ECO:0000256" key="4">
    <source>
        <dbReference type="PROSITE-ProRule" id="PRU00335"/>
    </source>
</evidence>
<dbReference type="InterPro" id="IPR011075">
    <property type="entry name" value="TetR_C"/>
</dbReference>
<keyword evidence="2 4" id="KW-0238">DNA-binding</keyword>
<dbReference type="Pfam" id="PF00440">
    <property type="entry name" value="TetR_N"/>
    <property type="match status" value="1"/>
</dbReference>
<dbReference type="PANTHER" id="PTHR47506:SF6">
    <property type="entry name" value="HTH-TYPE TRANSCRIPTIONAL REPRESSOR NEMR"/>
    <property type="match status" value="1"/>
</dbReference>
<gene>
    <name evidence="6" type="ORF">CLH61_13240</name>
</gene>
<reference evidence="6 7" key="1">
    <citation type="submission" date="2017-09" db="EMBL/GenBank/DDBJ databases">
        <title>The draft genome sequences of Marinobacter sp. PWS21.</title>
        <authorList>
            <person name="Cao J."/>
        </authorList>
    </citation>
    <scope>NUCLEOTIDE SEQUENCE [LARGE SCALE GENOMIC DNA]</scope>
    <source>
        <strain evidence="6 7">PWS21</strain>
    </source>
</reference>
<dbReference type="PRINTS" id="PR00455">
    <property type="entry name" value="HTHTETR"/>
</dbReference>
<comment type="caution">
    <text evidence="6">The sequence shown here is derived from an EMBL/GenBank/DDBJ whole genome shotgun (WGS) entry which is preliminary data.</text>
</comment>
<evidence type="ECO:0000313" key="6">
    <source>
        <dbReference type="EMBL" id="PHQ14282.1"/>
    </source>
</evidence>
<evidence type="ECO:0000313" key="7">
    <source>
        <dbReference type="Proteomes" id="UP000231409"/>
    </source>
</evidence>
<feature type="domain" description="HTH tetR-type" evidence="5">
    <location>
        <begin position="16"/>
        <end position="76"/>
    </location>
</feature>
<dbReference type="PANTHER" id="PTHR47506">
    <property type="entry name" value="TRANSCRIPTIONAL REGULATORY PROTEIN"/>
    <property type="match status" value="1"/>
</dbReference>
<accession>A0A2G1UIJ8</accession>
<dbReference type="EMBL" id="NTFH01000010">
    <property type="protein sequence ID" value="PHQ14282.1"/>
    <property type="molecule type" value="Genomic_DNA"/>
</dbReference>
<dbReference type="Gene3D" id="1.10.357.10">
    <property type="entry name" value="Tetracycline Repressor, domain 2"/>
    <property type="match status" value="1"/>
</dbReference>
<dbReference type="AlphaFoldDB" id="A0A2G1UIJ8"/>